<comment type="subcellular location">
    <subcellularLocation>
        <location evidence="1">Membrane</location>
        <topology evidence="1">Single-pass membrane protein</topology>
    </subcellularLocation>
</comment>
<feature type="region of interest" description="Disordered" evidence="5">
    <location>
        <begin position="133"/>
        <end position="165"/>
    </location>
</feature>
<reference evidence="8" key="1">
    <citation type="journal article" date="2019" name="bioRxiv">
        <title>Genomics, evolutionary history and diagnostics of the Alternaria alternata species group including apple and Asian pear pathotypes.</title>
        <authorList>
            <person name="Armitage A.D."/>
            <person name="Cockerton H.M."/>
            <person name="Sreenivasaprasad S."/>
            <person name="Woodhall J.W."/>
            <person name="Lane C.R."/>
            <person name="Harrison R.J."/>
            <person name="Clarkson J.P."/>
        </authorList>
    </citation>
    <scope>NUCLEOTIDE SEQUENCE [LARGE SCALE GENOMIC DNA]</scope>
    <source>
        <strain evidence="8">FERA 1082</strain>
    </source>
</reference>
<evidence type="ECO:0008006" key="9">
    <source>
        <dbReference type="Google" id="ProtNLM"/>
    </source>
</evidence>
<comment type="caution">
    <text evidence="7">The sequence shown here is derived from an EMBL/GenBank/DDBJ whole genome shotgun (WGS) entry which is preliminary data.</text>
</comment>
<feature type="transmembrane region" description="Helical" evidence="6">
    <location>
        <begin position="175"/>
        <end position="196"/>
    </location>
</feature>
<evidence type="ECO:0000256" key="6">
    <source>
        <dbReference type="SAM" id="Phobius"/>
    </source>
</evidence>
<dbReference type="CDD" id="cd12087">
    <property type="entry name" value="TM_EGFR-like"/>
    <property type="match status" value="1"/>
</dbReference>
<dbReference type="AlphaFoldDB" id="A0A4Q4MFE1"/>
<dbReference type="InterPro" id="IPR051694">
    <property type="entry name" value="Immunoregulatory_rcpt-like"/>
</dbReference>
<dbReference type="GO" id="GO:0071944">
    <property type="term" value="C:cell periphery"/>
    <property type="evidence" value="ECO:0007669"/>
    <property type="project" value="UniProtKB-ARBA"/>
</dbReference>
<organism evidence="7 8">
    <name type="scientific">Alternaria tenuissima</name>
    <dbReference type="NCBI Taxonomy" id="119927"/>
    <lineage>
        <taxon>Eukaryota</taxon>
        <taxon>Fungi</taxon>
        <taxon>Dikarya</taxon>
        <taxon>Ascomycota</taxon>
        <taxon>Pezizomycotina</taxon>
        <taxon>Dothideomycetes</taxon>
        <taxon>Pleosporomycetidae</taxon>
        <taxon>Pleosporales</taxon>
        <taxon>Pleosporineae</taxon>
        <taxon>Pleosporaceae</taxon>
        <taxon>Alternaria</taxon>
        <taxon>Alternaria sect. Alternaria</taxon>
        <taxon>Alternaria alternata complex</taxon>
    </lineage>
</organism>
<protein>
    <recommendedName>
        <fullName evidence="9">Mid2 domain-containing protein</fullName>
    </recommendedName>
</protein>
<gene>
    <name evidence="7" type="ORF">AA0114_g6000</name>
</gene>
<evidence type="ECO:0000256" key="5">
    <source>
        <dbReference type="SAM" id="MobiDB-lite"/>
    </source>
</evidence>
<dbReference type="EMBL" id="PDXA01000018">
    <property type="protein sequence ID" value="RYN50240.1"/>
    <property type="molecule type" value="Genomic_DNA"/>
</dbReference>
<evidence type="ECO:0000313" key="7">
    <source>
        <dbReference type="EMBL" id="RYN50240.1"/>
    </source>
</evidence>
<dbReference type="Proteomes" id="UP000292402">
    <property type="component" value="Unassembled WGS sequence"/>
</dbReference>
<evidence type="ECO:0000256" key="4">
    <source>
        <dbReference type="ARBA" id="ARBA00023136"/>
    </source>
</evidence>
<keyword evidence="4 6" id="KW-0472">Membrane</keyword>
<sequence length="263" mass="28051">MQFIVPPSNPTPLDFSDAQVYYLGDKLTIYWTEPPAGIASSILLWQANRTTGVLVGDKQYITQSVVNKTDVVWPITTDFNLTLSNLFQLTLYQEGEVDPVDFSQYLYLEDKADSASASISSASSSLLSSSTTSATTSATTSSSSAGSSIQTNVPTAVPMPSSASPASSFPTSAKIGVGVGIPVALLLGLIVGFLLFRHHKKKGVDRPKTPSPQVSEQYKYGHYAPPLNEAPPVSLIELDPQHAAGVHAHKPPNDGAPPVRYEM</sequence>
<dbReference type="GO" id="GO:0016020">
    <property type="term" value="C:membrane"/>
    <property type="evidence" value="ECO:0007669"/>
    <property type="project" value="UniProtKB-SubCell"/>
</dbReference>
<accession>A0A4Q4MFE1</accession>
<name>A0A4Q4MFE1_9PLEO</name>
<evidence type="ECO:0000256" key="2">
    <source>
        <dbReference type="ARBA" id="ARBA00022692"/>
    </source>
</evidence>
<proteinExistence type="predicted"/>
<keyword evidence="3 6" id="KW-1133">Transmembrane helix</keyword>
<keyword evidence="2 6" id="KW-0812">Transmembrane</keyword>
<evidence type="ECO:0000256" key="3">
    <source>
        <dbReference type="ARBA" id="ARBA00022989"/>
    </source>
</evidence>
<evidence type="ECO:0000256" key="1">
    <source>
        <dbReference type="ARBA" id="ARBA00004167"/>
    </source>
</evidence>
<dbReference type="PANTHER" id="PTHR15549">
    <property type="entry name" value="PAIRED IMMUNOGLOBULIN-LIKE TYPE 2 RECEPTOR"/>
    <property type="match status" value="1"/>
</dbReference>
<evidence type="ECO:0000313" key="8">
    <source>
        <dbReference type="Proteomes" id="UP000292402"/>
    </source>
</evidence>